<keyword evidence="11" id="KW-1185">Reference proteome</keyword>
<evidence type="ECO:0000313" key="10">
    <source>
        <dbReference type="EMBL" id="MFC4109175.1"/>
    </source>
</evidence>
<keyword evidence="2" id="KW-0964">Secreted</keyword>
<keyword evidence="7" id="KW-0624">Polysaccharide degradation</keyword>
<keyword evidence="3" id="KW-0858">Xylan degradation</keyword>
<dbReference type="PANTHER" id="PTHR38050:SF2">
    <property type="entry name" value="FERULOYL ESTERASE C-RELATED"/>
    <property type="match status" value="1"/>
</dbReference>
<evidence type="ECO:0000313" key="11">
    <source>
        <dbReference type="Proteomes" id="UP001595868"/>
    </source>
</evidence>
<dbReference type="RefSeq" id="WP_377550266.1">
    <property type="nucleotide sequence ID" value="NZ_JBHSBN010000021.1"/>
</dbReference>
<comment type="caution">
    <text evidence="10">The sequence shown here is derived from an EMBL/GenBank/DDBJ whole genome shotgun (WGS) entry which is preliminary data.</text>
</comment>
<accession>A0ABV8KTF1</accession>
<dbReference type="Pfam" id="PF10503">
    <property type="entry name" value="Esterase_PHB"/>
    <property type="match status" value="1"/>
</dbReference>
<evidence type="ECO:0000256" key="3">
    <source>
        <dbReference type="ARBA" id="ARBA00022651"/>
    </source>
</evidence>
<reference evidence="11" key="1">
    <citation type="journal article" date="2019" name="Int. J. Syst. Evol. Microbiol.">
        <title>The Global Catalogue of Microorganisms (GCM) 10K type strain sequencing project: providing services to taxonomists for standard genome sequencing and annotation.</title>
        <authorList>
            <consortium name="The Broad Institute Genomics Platform"/>
            <consortium name="The Broad Institute Genome Sequencing Center for Infectious Disease"/>
            <person name="Wu L."/>
            <person name="Ma J."/>
        </authorList>
    </citation>
    <scope>NUCLEOTIDE SEQUENCE [LARGE SCALE GENOMIC DNA]</scope>
    <source>
        <strain evidence="11">2902at01</strain>
    </source>
</reference>
<keyword evidence="4 9" id="KW-0732">Signal</keyword>
<feature type="signal peptide" evidence="9">
    <location>
        <begin position="1"/>
        <end position="32"/>
    </location>
</feature>
<keyword evidence="6" id="KW-0119">Carbohydrate metabolism</keyword>
<gene>
    <name evidence="10" type="ORF">ACFOX0_24995</name>
</gene>
<evidence type="ECO:0000256" key="7">
    <source>
        <dbReference type="ARBA" id="ARBA00023326"/>
    </source>
</evidence>
<feature type="chain" id="PRO_5045849069" evidence="9">
    <location>
        <begin position="33"/>
        <end position="333"/>
    </location>
</feature>
<evidence type="ECO:0000256" key="8">
    <source>
        <dbReference type="SAM" id="MobiDB-lite"/>
    </source>
</evidence>
<proteinExistence type="predicted"/>
<feature type="compositionally biased region" description="Polar residues" evidence="8">
    <location>
        <begin position="45"/>
        <end position="55"/>
    </location>
</feature>
<dbReference type="GO" id="GO:0016787">
    <property type="term" value="F:hydrolase activity"/>
    <property type="evidence" value="ECO:0007669"/>
    <property type="project" value="UniProtKB-KW"/>
</dbReference>
<evidence type="ECO:0000256" key="6">
    <source>
        <dbReference type="ARBA" id="ARBA00023277"/>
    </source>
</evidence>
<evidence type="ECO:0000256" key="2">
    <source>
        <dbReference type="ARBA" id="ARBA00022525"/>
    </source>
</evidence>
<comment type="subcellular location">
    <subcellularLocation>
        <location evidence="1">Secreted</location>
    </subcellularLocation>
</comment>
<dbReference type="InterPro" id="IPR029058">
    <property type="entry name" value="AB_hydrolase_fold"/>
</dbReference>
<dbReference type="EMBL" id="JBHSBN010000021">
    <property type="protein sequence ID" value="MFC4109175.1"/>
    <property type="molecule type" value="Genomic_DNA"/>
</dbReference>
<dbReference type="PANTHER" id="PTHR38050">
    <property type="match status" value="1"/>
</dbReference>
<dbReference type="Proteomes" id="UP001595868">
    <property type="component" value="Unassembled WGS sequence"/>
</dbReference>
<evidence type="ECO:0000256" key="4">
    <source>
        <dbReference type="ARBA" id="ARBA00022729"/>
    </source>
</evidence>
<evidence type="ECO:0000256" key="9">
    <source>
        <dbReference type="SAM" id="SignalP"/>
    </source>
</evidence>
<protein>
    <submittedName>
        <fullName evidence="10">Alpha/beta hydrolase family esterase</fullName>
    </submittedName>
</protein>
<evidence type="ECO:0000256" key="5">
    <source>
        <dbReference type="ARBA" id="ARBA00022801"/>
    </source>
</evidence>
<feature type="region of interest" description="Disordered" evidence="8">
    <location>
        <begin position="212"/>
        <end position="241"/>
    </location>
</feature>
<name>A0ABV8KTF1_9ACTN</name>
<keyword evidence="5 10" id="KW-0378">Hydrolase</keyword>
<dbReference type="InterPro" id="IPR043595">
    <property type="entry name" value="FaeB/C/D"/>
</dbReference>
<dbReference type="SUPFAM" id="SSF53474">
    <property type="entry name" value="alpha/beta-Hydrolases"/>
    <property type="match status" value="1"/>
</dbReference>
<feature type="region of interest" description="Disordered" evidence="8">
    <location>
        <begin position="37"/>
        <end position="56"/>
    </location>
</feature>
<organism evidence="10 11">
    <name type="scientific">Micromonospora zhanjiangensis</name>
    <dbReference type="NCBI Taxonomy" id="1522057"/>
    <lineage>
        <taxon>Bacteria</taxon>
        <taxon>Bacillati</taxon>
        <taxon>Actinomycetota</taxon>
        <taxon>Actinomycetes</taxon>
        <taxon>Micromonosporales</taxon>
        <taxon>Micromonosporaceae</taxon>
        <taxon>Micromonospora</taxon>
    </lineage>
</organism>
<dbReference type="InterPro" id="IPR010126">
    <property type="entry name" value="Esterase_phb"/>
</dbReference>
<dbReference type="Gene3D" id="3.40.50.1820">
    <property type="entry name" value="alpha/beta hydrolase"/>
    <property type="match status" value="1"/>
</dbReference>
<evidence type="ECO:0000256" key="1">
    <source>
        <dbReference type="ARBA" id="ARBA00004613"/>
    </source>
</evidence>
<sequence length="333" mass="34543">MSFRNPPGPVRIAGARRPAAMLALLVGLTAPAACTTDPAGGRSAPTPSVGTSEHTLSVDGRDRTYRLYRPASADPVRPVPLVVVLHGAAGTGEQAEEAYGWTGAADRDGFLVAFPNGLNRAWAVGPDCCGAPARDGVDDVHFVTELVAGLGRNLPVDPTRRYVTGISNGGLLAYRLVCDTTLFAAIGAVATTSLGQCPSPAPTSVLHIHGRQDQTMPYDGGPGRRDNGGTGRNPVKIDGPPTPELVARWRTVDGCAAPTVTTAGTATRTAAACAQGRHVELITIADAGHQWPGSRPNPPVAQKLLHLDPPSTALKATDTIWRFFQANPKPAGG</sequence>